<comment type="subcellular location">
    <subcellularLocation>
        <location evidence="1">Membrane</location>
        <topology evidence="1">Multi-pass membrane protein</topology>
    </subcellularLocation>
</comment>
<dbReference type="Pfam" id="PF01694">
    <property type="entry name" value="Rhomboid"/>
    <property type="match status" value="1"/>
</dbReference>
<accession>A0A1U7LI73</accession>
<name>A0A1U7LI73_NEOID</name>
<feature type="transmembrane region" description="Helical" evidence="5">
    <location>
        <begin position="35"/>
        <end position="57"/>
    </location>
</feature>
<dbReference type="SUPFAM" id="SSF144091">
    <property type="entry name" value="Rhomboid-like"/>
    <property type="match status" value="1"/>
</dbReference>
<proteinExistence type="predicted"/>
<evidence type="ECO:0000256" key="4">
    <source>
        <dbReference type="ARBA" id="ARBA00023136"/>
    </source>
</evidence>
<evidence type="ECO:0000256" key="2">
    <source>
        <dbReference type="ARBA" id="ARBA00022692"/>
    </source>
</evidence>
<sequence>MMINERPVPPALGMSGSLVGITTMVAILKPKITFSVGGIIPVPAWFCAIGFIGYDLFYGAGYGGSSKTAHWGHLGGAAFALLYYVVSIRRRLRPSRPNLMVGQLRKHPPPPSSAR</sequence>
<evidence type="ECO:0000256" key="3">
    <source>
        <dbReference type="ARBA" id="ARBA00022989"/>
    </source>
</evidence>
<dbReference type="Proteomes" id="UP000186594">
    <property type="component" value="Unassembled WGS sequence"/>
</dbReference>
<dbReference type="OrthoDB" id="418595at2759"/>
<reference evidence="7 8" key="1">
    <citation type="submission" date="2016-04" db="EMBL/GenBank/DDBJ databases">
        <title>Evolutionary innovation and constraint leading to complex multicellularity in the Ascomycota.</title>
        <authorList>
            <person name="Cisse O."/>
            <person name="Nguyen A."/>
            <person name="Hewitt D.A."/>
            <person name="Jedd G."/>
            <person name="Stajich J.E."/>
        </authorList>
    </citation>
    <scope>NUCLEOTIDE SEQUENCE [LARGE SCALE GENOMIC DNA]</scope>
    <source>
        <strain evidence="7 8">DAH-3</strain>
    </source>
</reference>
<feature type="domain" description="Peptidase S54 rhomboid" evidence="6">
    <location>
        <begin position="9"/>
        <end position="88"/>
    </location>
</feature>
<protein>
    <submittedName>
        <fullName evidence="7">RHOMBOID-like protein 12, mitochondrial</fullName>
    </submittedName>
</protein>
<keyword evidence="4 5" id="KW-0472">Membrane</keyword>
<dbReference type="GO" id="GO:0016020">
    <property type="term" value="C:membrane"/>
    <property type="evidence" value="ECO:0007669"/>
    <property type="project" value="UniProtKB-SubCell"/>
</dbReference>
<feature type="transmembrane region" description="Helical" evidence="5">
    <location>
        <begin position="69"/>
        <end position="86"/>
    </location>
</feature>
<dbReference type="AlphaFoldDB" id="A0A1U7LI73"/>
<evidence type="ECO:0000256" key="5">
    <source>
        <dbReference type="SAM" id="Phobius"/>
    </source>
</evidence>
<dbReference type="InterPro" id="IPR035952">
    <property type="entry name" value="Rhomboid-like_sf"/>
</dbReference>
<dbReference type="InterPro" id="IPR022764">
    <property type="entry name" value="Peptidase_S54_rhomboid_dom"/>
</dbReference>
<comment type="caution">
    <text evidence="7">The sequence shown here is derived from an EMBL/GenBank/DDBJ whole genome shotgun (WGS) entry which is preliminary data.</text>
</comment>
<keyword evidence="3 5" id="KW-1133">Transmembrane helix</keyword>
<keyword evidence="2 5" id="KW-0812">Transmembrane</keyword>
<dbReference type="Gene3D" id="1.20.1540.10">
    <property type="entry name" value="Rhomboid-like"/>
    <property type="match status" value="1"/>
</dbReference>
<keyword evidence="8" id="KW-1185">Reference proteome</keyword>
<dbReference type="GO" id="GO:0004252">
    <property type="term" value="F:serine-type endopeptidase activity"/>
    <property type="evidence" value="ECO:0007669"/>
    <property type="project" value="InterPro"/>
</dbReference>
<organism evidence="7 8">
    <name type="scientific">Neolecta irregularis (strain DAH-3)</name>
    <dbReference type="NCBI Taxonomy" id="1198029"/>
    <lineage>
        <taxon>Eukaryota</taxon>
        <taxon>Fungi</taxon>
        <taxon>Dikarya</taxon>
        <taxon>Ascomycota</taxon>
        <taxon>Taphrinomycotina</taxon>
        <taxon>Neolectales</taxon>
        <taxon>Neolectaceae</taxon>
        <taxon>Neolecta</taxon>
    </lineage>
</organism>
<gene>
    <name evidence="7" type="ORF">NEOLI_003873</name>
</gene>
<dbReference type="STRING" id="1198029.A0A1U7LI73"/>
<evidence type="ECO:0000313" key="7">
    <source>
        <dbReference type="EMBL" id="OLL22328.1"/>
    </source>
</evidence>
<evidence type="ECO:0000313" key="8">
    <source>
        <dbReference type="Proteomes" id="UP000186594"/>
    </source>
</evidence>
<evidence type="ECO:0000256" key="1">
    <source>
        <dbReference type="ARBA" id="ARBA00004141"/>
    </source>
</evidence>
<dbReference type="EMBL" id="LXFE01003476">
    <property type="protein sequence ID" value="OLL22328.1"/>
    <property type="molecule type" value="Genomic_DNA"/>
</dbReference>
<evidence type="ECO:0000259" key="6">
    <source>
        <dbReference type="Pfam" id="PF01694"/>
    </source>
</evidence>